<evidence type="ECO:0000256" key="1">
    <source>
        <dbReference type="SAM" id="Phobius"/>
    </source>
</evidence>
<reference evidence="2 5" key="1">
    <citation type="submission" date="2015-06" db="EMBL/GenBank/DDBJ databases">
        <title>Draft Genome of Serratia marcescens Strain AH0650_Sm1.</title>
        <authorList>
            <person name="Wan Y."/>
            <person name="Gorrie C."/>
            <person name="Holt K."/>
        </authorList>
    </citation>
    <scope>NUCLEOTIDE SEQUENCE [LARGE SCALE GENOMIC DNA]</scope>
    <source>
        <strain evidence="2 5">AH0650_Sm1</strain>
    </source>
</reference>
<dbReference type="EMBL" id="VFMJ01000001">
    <property type="protein sequence ID" value="TQI86218.1"/>
    <property type="molecule type" value="Genomic_DNA"/>
</dbReference>
<dbReference type="EMBL" id="UGYK01000002">
    <property type="protein sequence ID" value="SUI39569.1"/>
    <property type="molecule type" value="Genomic_DNA"/>
</dbReference>
<keyword evidence="1" id="KW-1133">Transmembrane helix</keyword>
<evidence type="ECO:0000313" key="7">
    <source>
        <dbReference type="Proteomes" id="UP000320710"/>
    </source>
</evidence>
<dbReference type="Proteomes" id="UP000254765">
    <property type="component" value="Unassembled WGS sequence"/>
</dbReference>
<keyword evidence="1" id="KW-0812">Transmembrane</keyword>
<proteinExistence type="predicted"/>
<reference evidence="4 7" key="3">
    <citation type="submission" date="2019-06" db="EMBL/GenBank/DDBJ databases">
        <authorList>
            <person name="Deangelis K."/>
            <person name="Huntemann M."/>
            <person name="Clum A."/>
            <person name="Pillay M."/>
            <person name="Palaniappan K."/>
            <person name="Varghese N."/>
            <person name="Mikhailova N."/>
            <person name="Stamatis D."/>
            <person name="Reddy T."/>
            <person name="Daum C."/>
            <person name="Shapiro N."/>
            <person name="Ivanova N."/>
            <person name="Kyrpides N."/>
            <person name="Woyke T."/>
        </authorList>
    </citation>
    <scope>NUCLEOTIDE SEQUENCE [LARGE SCALE GENOMIC DNA]</scope>
    <source>
        <strain evidence="4 7">106R</strain>
    </source>
</reference>
<reference evidence="4 7" key="4">
    <citation type="submission" date="2019-07" db="EMBL/GenBank/DDBJ databases">
        <title>Investigation of anaerobic lignin degradation for improved lignocellulosic biofuels.</title>
        <authorList>
            <person name="Deangelis K.PhD."/>
        </authorList>
    </citation>
    <scope>NUCLEOTIDE SEQUENCE [LARGE SCALE GENOMIC DNA]</scope>
    <source>
        <strain evidence="4 7">106R</strain>
    </source>
</reference>
<organism evidence="2 5">
    <name type="scientific">Serratia marcescens</name>
    <dbReference type="NCBI Taxonomy" id="615"/>
    <lineage>
        <taxon>Bacteria</taxon>
        <taxon>Pseudomonadati</taxon>
        <taxon>Pseudomonadota</taxon>
        <taxon>Gammaproteobacteria</taxon>
        <taxon>Enterobacterales</taxon>
        <taxon>Yersiniaceae</taxon>
        <taxon>Serratia</taxon>
    </lineage>
</organism>
<evidence type="ECO:0000313" key="4">
    <source>
        <dbReference type="EMBL" id="TQI86218.1"/>
    </source>
</evidence>
<dbReference type="AlphaFoldDB" id="A0A0J5DAB3"/>
<protein>
    <submittedName>
        <fullName evidence="2">Uncharacterized protein</fullName>
    </submittedName>
</protein>
<evidence type="ECO:0000313" key="3">
    <source>
        <dbReference type="EMBL" id="SUI39569.1"/>
    </source>
</evidence>
<accession>A0A656VQP9</accession>
<gene>
    <name evidence="2" type="ORF">AB868_00209</name>
    <name evidence="4" type="ORF">FHU12_3819</name>
    <name evidence="3" type="ORF">NCTC10211_00452</name>
</gene>
<keyword evidence="1" id="KW-0472">Membrane</keyword>
<feature type="transmembrane region" description="Helical" evidence="1">
    <location>
        <begin position="6"/>
        <end position="25"/>
    </location>
</feature>
<evidence type="ECO:0000313" key="5">
    <source>
        <dbReference type="Proteomes" id="UP000037482"/>
    </source>
</evidence>
<dbReference type="EMBL" id="LFJS01000001">
    <property type="protein sequence ID" value="KMU54300.1"/>
    <property type="molecule type" value="Genomic_DNA"/>
</dbReference>
<accession>A0A0J5DAB3</accession>
<name>A0A0J5DAB3_SERMA</name>
<evidence type="ECO:0000313" key="2">
    <source>
        <dbReference type="EMBL" id="KMU54300.1"/>
    </source>
</evidence>
<dbReference type="Proteomes" id="UP000037482">
    <property type="component" value="Unassembled WGS sequence"/>
</dbReference>
<evidence type="ECO:0000313" key="6">
    <source>
        <dbReference type="Proteomes" id="UP000254765"/>
    </source>
</evidence>
<sequence>MGIIGWIFAGIAVGILVGALIRIFGKKKEQ</sequence>
<dbReference type="Proteomes" id="UP000320710">
    <property type="component" value="Unassembled WGS sequence"/>
</dbReference>
<reference evidence="3 6" key="2">
    <citation type="submission" date="2018-06" db="EMBL/GenBank/DDBJ databases">
        <authorList>
            <consortium name="Pathogen Informatics"/>
            <person name="Doyle S."/>
        </authorList>
    </citation>
    <scope>NUCLEOTIDE SEQUENCE [LARGE SCALE GENOMIC DNA]</scope>
    <source>
        <strain evidence="3 6">NCTC10211</strain>
    </source>
</reference>